<dbReference type="InterPro" id="IPR013897">
    <property type="entry name" value="Duc1"/>
</dbReference>
<dbReference type="Pfam" id="PF08588">
    <property type="entry name" value="Duc1"/>
    <property type="match status" value="2"/>
</dbReference>
<reference evidence="3 4" key="1">
    <citation type="journal article" date="2021" name="Nat. Commun.">
        <title>Genetic determinants of endophytism in the Arabidopsis root mycobiome.</title>
        <authorList>
            <person name="Mesny F."/>
            <person name="Miyauchi S."/>
            <person name="Thiergart T."/>
            <person name="Pickel B."/>
            <person name="Atanasova L."/>
            <person name="Karlsson M."/>
            <person name="Huettel B."/>
            <person name="Barry K.W."/>
            <person name="Haridas S."/>
            <person name="Chen C."/>
            <person name="Bauer D."/>
            <person name="Andreopoulos W."/>
            <person name="Pangilinan J."/>
            <person name="LaButti K."/>
            <person name="Riley R."/>
            <person name="Lipzen A."/>
            <person name="Clum A."/>
            <person name="Drula E."/>
            <person name="Henrissat B."/>
            <person name="Kohler A."/>
            <person name="Grigoriev I.V."/>
            <person name="Martin F.M."/>
            <person name="Hacquard S."/>
        </authorList>
    </citation>
    <scope>NUCLEOTIDE SEQUENCE [LARGE SCALE GENOMIC DNA]</scope>
    <source>
        <strain evidence="3 4">MPI-CAGE-CH-0241</strain>
    </source>
</reference>
<dbReference type="PANTHER" id="PTHR34826:SF2">
    <property type="entry name" value="UPF0590 PROTEIN C409.17C"/>
    <property type="match status" value="1"/>
</dbReference>
<evidence type="ECO:0000259" key="2">
    <source>
        <dbReference type="Pfam" id="PF08588"/>
    </source>
</evidence>
<comment type="caution">
    <text evidence="3">The sequence shown here is derived from an EMBL/GenBank/DDBJ whole genome shotgun (WGS) entry which is preliminary data.</text>
</comment>
<feature type="domain" description="Domain of unknown function at the cortex 1" evidence="2">
    <location>
        <begin position="21"/>
        <end position="100"/>
    </location>
</feature>
<evidence type="ECO:0000313" key="4">
    <source>
        <dbReference type="Proteomes" id="UP000777438"/>
    </source>
</evidence>
<dbReference type="PANTHER" id="PTHR34826">
    <property type="entry name" value="UPF0590 PROTEIN C409.17C"/>
    <property type="match status" value="1"/>
</dbReference>
<keyword evidence="4" id="KW-1185">Reference proteome</keyword>
<organism evidence="3 4">
    <name type="scientific">Thelonectria olida</name>
    <dbReference type="NCBI Taxonomy" id="1576542"/>
    <lineage>
        <taxon>Eukaryota</taxon>
        <taxon>Fungi</taxon>
        <taxon>Dikarya</taxon>
        <taxon>Ascomycota</taxon>
        <taxon>Pezizomycotina</taxon>
        <taxon>Sordariomycetes</taxon>
        <taxon>Hypocreomycetidae</taxon>
        <taxon>Hypocreales</taxon>
        <taxon>Nectriaceae</taxon>
        <taxon>Thelonectria</taxon>
    </lineage>
</organism>
<sequence length="287" mass="32514">MADNYVLHITAGPGYDDDSHVQDYKGLPRDAPATSLYFASQPHAYNQDQYSISFRFTPKKPAGDEGPGISGTDLQFGNDFDHPIRDRLPPGFNTAMSIVKCSFNTIHVGSGEYDKAKGGLWFEEGGDEAGLKTRQELAVPEANKARMKWALRAENKEKWVWQYDRTYGLDFFNPHLDFANLALKLPGFQLPIMKYWDGWGLRYVLRNKDTDQTYLVIIFTLYYKDYVNEDGSLKPGAKESIAERRDIPIPDEEIDIDEAEALKEAGEKFGPKFGEEGFEKTSPDDVD</sequence>
<dbReference type="Proteomes" id="UP000777438">
    <property type="component" value="Unassembled WGS sequence"/>
</dbReference>
<dbReference type="AlphaFoldDB" id="A0A9P8VSQ3"/>
<dbReference type="EMBL" id="JAGPYM010000062">
    <property type="protein sequence ID" value="KAH6870945.1"/>
    <property type="molecule type" value="Genomic_DNA"/>
</dbReference>
<evidence type="ECO:0000313" key="3">
    <source>
        <dbReference type="EMBL" id="KAH6870945.1"/>
    </source>
</evidence>
<protein>
    <recommendedName>
        <fullName evidence="2">Domain of unknown function at the cortex 1 domain-containing protein</fullName>
    </recommendedName>
</protein>
<accession>A0A9P8VSQ3</accession>
<dbReference type="OrthoDB" id="2119945at2759"/>
<proteinExistence type="predicted"/>
<feature type="domain" description="Domain of unknown function at the cortex 1" evidence="2">
    <location>
        <begin position="101"/>
        <end position="221"/>
    </location>
</feature>
<evidence type="ECO:0000256" key="1">
    <source>
        <dbReference type="SAM" id="MobiDB-lite"/>
    </source>
</evidence>
<name>A0A9P8VSQ3_9HYPO</name>
<gene>
    <name evidence="3" type="ORF">B0T10DRAFT_501026</name>
</gene>
<feature type="region of interest" description="Disordered" evidence="1">
    <location>
        <begin position="267"/>
        <end position="287"/>
    </location>
</feature>